<dbReference type="PANTHER" id="PTHR48111">
    <property type="entry name" value="REGULATOR OF RPOS"/>
    <property type="match status" value="1"/>
</dbReference>
<dbReference type="InterPro" id="IPR039420">
    <property type="entry name" value="WalR-like"/>
</dbReference>
<dbReference type="PROSITE" id="PS50110">
    <property type="entry name" value="RESPONSE_REGULATORY"/>
    <property type="match status" value="1"/>
</dbReference>
<dbReference type="EMBL" id="JABACJ020000006">
    <property type="protein sequence ID" value="MBU3875869.1"/>
    <property type="molecule type" value="Genomic_DNA"/>
</dbReference>
<evidence type="ECO:0000256" key="1">
    <source>
        <dbReference type="ARBA" id="ARBA00023015"/>
    </source>
</evidence>
<keyword evidence="3" id="KW-0804">Transcription</keyword>
<feature type="domain" description="Response regulatory" evidence="6">
    <location>
        <begin position="5"/>
        <end position="122"/>
    </location>
</feature>
<sequence length="234" mass="26448">MNQCKILITEDDTVLAEGVKINLELSGFSVLIAHNIEEAKGYLTRDTQSGQFSLLILDVNLPDGDGIRFAREIRASLSIPIIFLTAKDMDEDMIAGFQAGADDYITKPFNVQVLLQRVHAVLRRYQTAEDEAKSMKVGNLVIDFESYTVEKNGKMISLTPTEFKLLVKLCQNPGTVLTRQVLLEELWDKDENYVDEHTLTIFVSRLRGKISDEEFTYIKTVYGTGYRWIGAEKG</sequence>
<evidence type="ECO:0000256" key="3">
    <source>
        <dbReference type="ARBA" id="ARBA00023163"/>
    </source>
</evidence>
<dbReference type="PANTHER" id="PTHR48111:SF73">
    <property type="entry name" value="ALKALINE PHOSPHATASE SYNTHESIS TRANSCRIPTIONAL REGULATORY PROTEIN PHOP"/>
    <property type="match status" value="1"/>
</dbReference>
<keyword evidence="9" id="KW-1185">Reference proteome</keyword>
<reference evidence="8 9" key="1">
    <citation type="submission" date="2021-06" db="EMBL/GenBank/DDBJ databases">
        <title>Faecalicatena sp. nov. isolated from porcine feces.</title>
        <authorList>
            <person name="Oh B.S."/>
            <person name="Lee J.H."/>
        </authorList>
    </citation>
    <scope>NUCLEOTIDE SEQUENCE [LARGE SCALE GENOMIC DNA]</scope>
    <source>
        <strain evidence="8 9">AGMB00832</strain>
    </source>
</reference>
<comment type="caution">
    <text evidence="8">The sequence shown here is derived from an EMBL/GenBank/DDBJ whole genome shotgun (WGS) entry which is preliminary data.</text>
</comment>
<name>A0ABS6D2P5_9FIRM</name>
<dbReference type="InterPro" id="IPR001789">
    <property type="entry name" value="Sig_transdc_resp-reg_receiver"/>
</dbReference>
<keyword evidence="1" id="KW-0805">Transcription regulation</keyword>
<evidence type="ECO:0000259" key="7">
    <source>
        <dbReference type="PROSITE" id="PS51755"/>
    </source>
</evidence>
<evidence type="ECO:0000256" key="5">
    <source>
        <dbReference type="PROSITE-ProRule" id="PRU01091"/>
    </source>
</evidence>
<keyword evidence="2 5" id="KW-0238">DNA-binding</keyword>
<dbReference type="Proteomes" id="UP000723714">
    <property type="component" value="Unassembled WGS sequence"/>
</dbReference>
<evidence type="ECO:0000259" key="6">
    <source>
        <dbReference type="PROSITE" id="PS50110"/>
    </source>
</evidence>
<dbReference type="SMART" id="SM00862">
    <property type="entry name" value="Trans_reg_C"/>
    <property type="match status" value="1"/>
</dbReference>
<organism evidence="8 9">
    <name type="scientific">Faecalicatena faecalis</name>
    <dbReference type="NCBI Taxonomy" id="2726362"/>
    <lineage>
        <taxon>Bacteria</taxon>
        <taxon>Bacillati</taxon>
        <taxon>Bacillota</taxon>
        <taxon>Clostridia</taxon>
        <taxon>Lachnospirales</taxon>
        <taxon>Lachnospiraceae</taxon>
        <taxon>Faecalicatena</taxon>
    </lineage>
</organism>
<dbReference type="InterPro" id="IPR001867">
    <property type="entry name" value="OmpR/PhoB-type_DNA-bd"/>
</dbReference>
<dbReference type="CDD" id="cd00383">
    <property type="entry name" value="trans_reg_C"/>
    <property type="match status" value="1"/>
</dbReference>
<evidence type="ECO:0000313" key="9">
    <source>
        <dbReference type="Proteomes" id="UP000723714"/>
    </source>
</evidence>
<feature type="DNA-binding region" description="OmpR/PhoB-type" evidence="5">
    <location>
        <begin position="132"/>
        <end position="230"/>
    </location>
</feature>
<dbReference type="Pfam" id="PF00486">
    <property type="entry name" value="Trans_reg_C"/>
    <property type="match status" value="1"/>
</dbReference>
<keyword evidence="4" id="KW-0597">Phosphoprotein</keyword>
<gene>
    <name evidence="8" type="ORF">HGO97_008590</name>
</gene>
<dbReference type="Pfam" id="PF00072">
    <property type="entry name" value="Response_reg"/>
    <property type="match status" value="1"/>
</dbReference>
<proteinExistence type="predicted"/>
<dbReference type="PROSITE" id="PS51755">
    <property type="entry name" value="OMPR_PHOB"/>
    <property type="match status" value="1"/>
</dbReference>
<dbReference type="SMART" id="SM00448">
    <property type="entry name" value="REC"/>
    <property type="match status" value="1"/>
</dbReference>
<evidence type="ECO:0000313" key="8">
    <source>
        <dbReference type="EMBL" id="MBU3875869.1"/>
    </source>
</evidence>
<accession>A0ABS6D2P5</accession>
<protein>
    <submittedName>
        <fullName evidence="8">Response regulator transcription factor</fullName>
    </submittedName>
</protein>
<evidence type="ECO:0000256" key="2">
    <source>
        <dbReference type="ARBA" id="ARBA00023125"/>
    </source>
</evidence>
<feature type="domain" description="OmpR/PhoB-type" evidence="7">
    <location>
        <begin position="132"/>
        <end position="230"/>
    </location>
</feature>
<evidence type="ECO:0000256" key="4">
    <source>
        <dbReference type="PROSITE-ProRule" id="PRU00169"/>
    </source>
</evidence>
<feature type="modified residue" description="4-aspartylphosphate" evidence="4">
    <location>
        <position position="58"/>
    </location>
</feature>